<evidence type="ECO:0008006" key="6">
    <source>
        <dbReference type="Google" id="ProtNLM"/>
    </source>
</evidence>
<evidence type="ECO:0000256" key="1">
    <source>
        <dbReference type="SAM" id="MobiDB-lite"/>
    </source>
</evidence>
<dbReference type="Gene3D" id="2.40.10.200">
    <property type="entry name" value="STY4665 C-terminal domain-like"/>
    <property type="match status" value="1"/>
</dbReference>
<dbReference type="InterPro" id="IPR022391">
    <property type="entry name" value="ICE_relaxase_PFGI-1"/>
</dbReference>
<evidence type="ECO:0000259" key="3">
    <source>
        <dbReference type="Pfam" id="PF07515"/>
    </source>
</evidence>
<feature type="domain" description="Putative conjugal transfer nickase/helicase TraI C-terminal" evidence="3">
    <location>
        <begin position="539"/>
        <end position="654"/>
    </location>
</feature>
<protein>
    <recommendedName>
        <fullName evidence="6">Relaxase</fullName>
    </recommendedName>
</protein>
<dbReference type="InterPro" id="IPR011119">
    <property type="entry name" value="Unchr_helicase_relaxase_TraI"/>
</dbReference>
<dbReference type="SUPFAM" id="SSF46785">
    <property type="entry name" value="Winged helix' DNA-binding domain"/>
    <property type="match status" value="1"/>
</dbReference>
<dbReference type="InterPro" id="IPR011093">
    <property type="entry name" value="TraI_2_C"/>
</dbReference>
<comment type="caution">
    <text evidence="4">The sequence shown here is derived from an EMBL/GenBank/DDBJ whole genome shotgun (WGS) entry which is preliminary data.</text>
</comment>
<feature type="domain" description="Uncharacterised" evidence="2">
    <location>
        <begin position="11"/>
        <end position="323"/>
    </location>
</feature>
<evidence type="ECO:0000313" key="4">
    <source>
        <dbReference type="EMBL" id="PXF32658.1"/>
    </source>
</evidence>
<dbReference type="NCBIfam" id="NF041494">
    <property type="entry name" value="MobH"/>
    <property type="match status" value="1"/>
</dbReference>
<keyword evidence="5" id="KW-1185">Reference proteome</keyword>
<reference evidence="4 5" key="1">
    <citation type="submission" date="2015-03" db="EMBL/GenBank/DDBJ databases">
        <authorList>
            <person name="Krishnan R."/>
            <person name="Midha S."/>
            <person name="Patil P.B."/>
            <person name="Rameshkumar N."/>
        </authorList>
    </citation>
    <scope>NUCLEOTIDE SEQUENCE [LARGE SCALE GENOMIC DNA]</scope>
    <source>
        <strain evidence="4 5">L1E11</strain>
    </source>
</reference>
<organism evidence="4 5">
    <name type="scientific">Pokkaliibacter plantistimulans</name>
    <dbReference type="NCBI Taxonomy" id="1635171"/>
    <lineage>
        <taxon>Bacteria</taxon>
        <taxon>Pseudomonadati</taxon>
        <taxon>Pseudomonadota</taxon>
        <taxon>Gammaproteobacteria</taxon>
        <taxon>Oceanospirillales</taxon>
        <taxon>Balneatrichaceae</taxon>
        <taxon>Pokkaliibacter</taxon>
    </lineage>
</organism>
<dbReference type="Gene3D" id="1.10.10.10">
    <property type="entry name" value="Winged helix-like DNA-binding domain superfamily/Winged helix DNA-binding domain"/>
    <property type="match status" value="1"/>
</dbReference>
<feature type="region of interest" description="Disordered" evidence="1">
    <location>
        <begin position="476"/>
        <end position="532"/>
    </location>
</feature>
<dbReference type="NCBIfam" id="TIGR03760">
    <property type="entry name" value="ICE_TraI_Pfluor"/>
    <property type="match status" value="1"/>
</dbReference>
<dbReference type="InterPro" id="IPR036390">
    <property type="entry name" value="WH_DNA-bd_sf"/>
</dbReference>
<dbReference type="InterPro" id="IPR036388">
    <property type="entry name" value="WH-like_DNA-bd_sf"/>
</dbReference>
<name>A0ABX5M4N7_9GAMM</name>
<dbReference type="Gene3D" id="1.10.3210.40">
    <property type="match status" value="1"/>
</dbReference>
<proteinExistence type="predicted"/>
<gene>
    <name evidence="4" type="ORF">WH50_03385</name>
</gene>
<dbReference type="EMBL" id="LAPT01000012">
    <property type="protein sequence ID" value="PXF32658.1"/>
    <property type="molecule type" value="Genomic_DNA"/>
</dbReference>
<feature type="compositionally biased region" description="Polar residues" evidence="1">
    <location>
        <begin position="515"/>
        <end position="531"/>
    </location>
</feature>
<dbReference type="Pfam" id="PF07514">
    <property type="entry name" value="TraI_2"/>
    <property type="match status" value="1"/>
</dbReference>
<sequence length="665" mass="71941">MDPSDYLTDSGLIRPLSAKQLLATPVRQQLLQLIWQMTSLPQSHFHKLYLEPIERYAELVQLLPASENHHHAHLGGMLDHGLEIIAYALKLRRFYLLPQGASPEEQSAQAEAWTAGAAYGALCHDIGKIAVDMEVTLTSGKAWHPWHGAIREPYRVRYIKGRDYHLHAPAGALLVSQILTPYVLDWLSHFPALFGALLSVLAGHNDRAGILGEIVIKADQASVAANLGGNPGKAITAPKSSLQSKLLGGLRFLLQQGGIRFNQPGAAAYLTDDTLWLVSKAVVDQLKAHLLQQGIEGIPSSNSRLFDEMQAHGLVQPTSDGRSIWKCQITVEGKDLWSQSLTLLKVAPSLIWENSSDRPAVLKGTVVPEHTEAGTEAPENITAPAASYQVTTAPDATTAQPAATAFTLDDLLQSTTSSALPGEITPTTTATTQQVETAAVTTKQEMTGAVPSAPQPPSADATDVMLSLFDQLMPATAQSATPAPAPSVPQTPKAPATPLEPVVATPEVPRADNPKTFTDSRNLTPETNTNAPEKIKDTISTHFVTWIKQGVADRSMITNDSRALVHGVDNTVLLVTPTIFTKYLAEHPNVDMEWRELQVSFQQLGIHRKTSGNGENIWTCYVNGPRKTGKSLKGYLLLNPADVAPNIRNNPFLTLAPERVAEEEA</sequence>
<dbReference type="Proteomes" id="UP000248090">
    <property type="component" value="Unassembled WGS sequence"/>
</dbReference>
<accession>A0ABX5M4N7</accession>
<evidence type="ECO:0000313" key="5">
    <source>
        <dbReference type="Proteomes" id="UP000248090"/>
    </source>
</evidence>
<dbReference type="Pfam" id="PF07515">
    <property type="entry name" value="TraI_2_C"/>
    <property type="match status" value="1"/>
</dbReference>
<evidence type="ECO:0000259" key="2">
    <source>
        <dbReference type="Pfam" id="PF07514"/>
    </source>
</evidence>